<dbReference type="NCBIfam" id="TIGR01704">
    <property type="entry name" value="MTA_SAH-Nsdase"/>
    <property type="match status" value="1"/>
</dbReference>
<dbReference type="GO" id="GO:0019284">
    <property type="term" value="P:L-methionine salvage from S-adenosylmethionine"/>
    <property type="evidence" value="ECO:0007669"/>
    <property type="project" value="TreeGrafter"/>
</dbReference>
<evidence type="ECO:0000256" key="2">
    <source>
        <dbReference type="ARBA" id="ARBA00011974"/>
    </source>
</evidence>
<reference evidence="7" key="1">
    <citation type="journal article" date="2021" name="PeerJ">
        <title>Extensive microbial diversity within the chicken gut microbiome revealed by metagenomics and culture.</title>
        <authorList>
            <person name="Gilroy R."/>
            <person name="Ravi A."/>
            <person name="Getino M."/>
            <person name="Pursley I."/>
            <person name="Horton D.L."/>
            <person name="Alikhan N.F."/>
            <person name="Baker D."/>
            <person name="Gharbi K."/>
            <person name="Hall N."/>
            <person name="Watson M."/>
            <person name="Adriaenssens E.M."/>
            <person name="Foster-Nyarko E."/>
            <person name="Jarju S."/>
            <person name="Secka A."/>
            <person name="Antonio M."/>
            <person name="Oren A."/>
            <person name="Chaudhuri R.R."/>
            <person name="La Ragione R."/>
            <person name="Hildebrand F."/>
            <person name="Pallen M.J."/>
        </authorList>
    </citation>
    <scope>NUCLEOTIDE SEQUENCE</scope>
    <source>
        <strain evidence="7">ChiGjej4B4-18154</strain>
    </source>
</reference>
<comment type="pathway">
    <text evidence="1">Amino-acid biosynthesis; L-methionine biosynthesis via salvage pathway; S-methyl-5-thio-alpha-D-ribose 1-phosphate from S-methyl-5'-thioadenosine (hydrolase route): step 1/2.</text>
</comment>
<comment type="caution">
    <text evidence="7">The sequence shown here is derived from an EMBL/GenBank/DDBJ whole genome shotgun (WGS) entry which is preliminary data.</text>
</comment>
<keyword evidence="5" id="KW-0486">Methionine biosynthesis</keyword>
<dbReference type="GO" id="GO:0009164">
    <property type="term" value="P:nucleoside catabolic process"/>
    <property type="evidence" value="ECO:0007669"/>
    <property type="project" value="InterPro"/>
</dbReference>
<dbReference type="EMBL" id="DXBV01000079">
    <property type="protein sequence ID" value="HIZ31177.1"/>
    <property type="molecule type" value="Genomic_DNA"/>
</dbReference>
<dbReference type="GO" id="GO:0005829">
    <property type="term" value="C:cytosol"/>
    <property type="evidence" value="ECO:0007669"/>
    <property type="project" value="TreeGrafter"/>
</dbReference>
<sequence>MSITAIMGAMPDEVEQLCALLDGVTVEPYAGVVYHRGLLGEKQVVVCCAGMGKANAAATTQVLITRFDAERIIFSGIAGNMTDKVGIGDVVVGKTVLYHDAEDDMIAQSAPFTARYEGDAELVKAALASCEELGVKAIAGVIATGDQFVGDCATKAAIAEKVHPDCVEMEGAAVSQIAEKNGVPCVILRAMSDNADEAGHEVLVVKKFSISEYVATATRIVAGMLARLD</sequence>
<organism evidence="7 8">
    <name type="scientific">Candidatus Allofournierella merdipullorum</name>
    <dbReference type="NCBI Taxonomy" id="2838595"/>
    <lineage>
        <taxon>Bacteria</taxon>
        <taxon>Bacillati</taxon>
        <taxon>Bacillota</taxon>
        <taxon>Clostridia</taxon>
        <taxon>Eubacteriales</taxon>
        <taxon>Oscillospiraceae</taxon>
        <taxon>Allofournierella</taxon>
    </lineage>
</organism>
<dbReference type="InterPro" id="IPR035994">
    <property type="entry name" value="Nucleoside_phosphorylase_sf"/>
</dbReference>
<dbReference type="CDD" id="cd09008">
    <property type="entry name" value="MTAN"/>
    <property type="match status" value="1"/>
</dbReference>
<dbReference type="NCBIfam" id="NF004079">
    <property type="entry name" value="PRK05584.1"/>
    <property type="match status" value="1"/>
</dbReference>
<evidence type="ECO:0000313" key="7">
    <source>
        <dbReference type="EMBL" id="HIZ31177.1"/>
    </source>
</evidence>
<keyword evidence="4 7" id="KW-0378">Hydrolase</keyword>
<dbReference type="PANTHER" id="PTHR46832">
    <property type="entry name" value="5'-METHYLTHIOADENOSINE/S-ADENOSYLHOMOCYSTEINE NUCLEOSIDASE"/>
    <property type="match status" value="1"/>
</dbReference>
<evidence type="ECO:0000259" key="6">
    <source>
        <dbReference type="Pfam" id="PF01048"/>
    </source>
</evidence>
<dbReference type="Proteomes" id="UP000824035">
    <property type="component" value="Unassembled WGS sequence"/>
</dbReference>
<dbReference type="InterPro" id="IPR000845">
    <property type="entry name" value="Nucleoside_phosphorylase_d"/>
</dbReference>
<dbReference type="GO" id="GO:0008782">
    <property type="term" value="F:adenosylhomocysteine nucleosidase activity"/>
    <property type="evidence" value="ECO:0007669"/>
    <property type="project" value="UniProtKB-EC"/>
</dbReference>
<dbReference type="GO" id="GO:0019509">
    <property type="term" value="P:L-methionine salvage from methylthioadenosine"/>
    <property type="evidence" value="ECO:0007669"/>
    <property type="project" value="InterPro"/>
</dbReference>
<dbReference type="Pfam" id="PF01048">
    <property type="entry name" value="PNP_UDP_1"/>
    <property type="match status" value="1"/>
</dbReference>
<dbReference type="AlphaFoldDB" id="A0A9D2IZZ6"/>
<proteinExistence type="predicted"/>
<evidence type="ECO:0000256" key="5">
    <source>
        <dbReference type="ARBA" id="ARBA00023167"/>
    </source>
</evidence>
<dbReference type="PANTHER" id="PTHR46832:SF1">
    <property type="entry name" value="5'-METHYLTHIOADENOSINE_S-ADENOSYLHOMOCYSTEINE NUCLEOSIDASE"/>
    <property type="match status" value="1"/>
</dbReference>
<dbReference type="RefSeq" id="WP_394977085.1">
    <property type="nucleotide sequence ID" value="NZ_JAXEOD010000032.1"/>
</dbReference>
<reference evidence="7" key="2">
    <citation type="submission" date="2021-04" db="EMBL/GenBank/DDBJ databases">
        <authorList>
            <person name="Gilroy R."/>
        </authorList>
    </citation>
    <scope>NUCLEOTIDE SEQUENCE</scope>
    <source>
        <strain evidence="7">ChiGjej4B4-18154</strain>
    </source>
</reference>
<dbReference type="InterPro" id="IPR010049">
    <property type="entry name" value="MTA_SAH_Nsdase"/>
</dbReference>
<evidence type="ECO:0000313" key="8">
    <source>
        <dbReference type="Proteomes" id="UP000824035"/>
    </source>
</evidence>
<accession>A0A9D2IZZ6</accession>
<keyword evidence="3" id="KW-0028">Amino-acid biosynthesis</keyword>
<evidence type="ECO:0000256" key="3">
    <source>
        <dbReference type="ARBA" id="ARBA00022605"/>
    </source>
</evidence>
<dbReference type="SUPFAM" id="SSF53167">
    <property type="entry name" value="Purine and uridine phosphorylases"/>
    <property type="match status" value="1"/>
</dbReference>
<protein>
    <recommendedName>
        <fullName evidence="2">adenosylhomocysteine nucleosidase</fullName>
        <ecNumber evidence="2">3.2.2.9</ecNumber>
    </recommendedName>
</protein>
<gene>
    <name evidence="7" type="ORF">H9813_08130</name>
</gene>
<name>A0A9D2IZZ6_9FIRM</name>
<keyword evidence="7" id="KW-0326">Glycosidase</keyword>
<feature type="domain" description="Nucleoside phosphorylase" evidence="6">
    <location>
        <begin position="5"/>
        <end position="225"/>
    </location>
</feature>
<evidence type="ECO:0000256" key="1">
    <source>
        <dbReference type="ARBA" id="ARBA00004945"/>
    </source>
</evidence>
<evidence type="ECO:0000256" key="4">
    <source>
        <dbReference type="ARBA" id="ARBA00022801"/>
    </source>
</evidence>
<dbReference type="EC" id="3.2.2.9" evidence="2"/>
<dbReference type="Gene3D" id="3.40.50.1580">
    <property type="entry name" value="Nucleoside phosphorylase domain"/>
    <property type="match status" value="1"/>
</dbReference>
<dbReference type="GO" id="GO:0008930">
    <property type="term" value="F:methylthioadenosine nucleosidase activity"/>
    <property type="evidence" value="ECO:0007669"/>
    <property type="project" value="InterPro"/>
</dbReference>